<evidence type="ECO:0000313" key="1">
    <source>
        <dbReference type="EMBL" id="KAI9920114.1"/>
    </source>
</evidence>
<comment type="caution">
    <text evidence="1">The sequence shown here is derived from an EMBL/GenBank/DDBJ whole genome shotgun (WGS) entry which is preliminary data.</text>
</comment>
<proteinExistence type="predicted"/>
<dbReference type="EMBL" id="CM047589">
    <property type="protein sequence ID" value="KAI9920114.1"/>
    <property type="molecule type" value="Genomic_DNA"/>
</dbReference>
<organism evidence="1 2">
    <name type="scientific">Peronosclerospora sorghi</name>
    <dbReference type="NCBI Taxonomy" id="230839"/>
    <lineage>
        <taxon>Eukaryota</taxon>
        <taxon>Sar</taxon>
        <taxon>Stramenopiles</taxon>
        <taxon>Oomycota</taxon>
        <taxon>Peronosporomycetes</taxon>
        <taxon>Peronosporales</taxon>
        <taxon>Peronosporaceae</taxon>
        <taxon>Peronosclerospora</taxon>
    </lineage>
</organism>
<reference evidence="1 2" key="1">
    <citation type="journal article" date="2022" name="bioRxiv">
        <title>The genome of the oomycete Peronosclerospora sorghi, a cosmopolitan pathogen of maize and sorghum, is inflated with dispersed pseudogenes.</title>
        <authorList>
            <person name="Fletcher K."/>
            <person name="Martin F."/>
            <person name="Isakeit T."/>
            <person name="Cavanaugh K."/>
            <person name="Magill C."/>
            <person name="Michelmore R."/>
        </authorList>
    </citation>
    <scope>NUCLEOTIDE SEQUENCE [LARGE SCALE GENOMIC DNA]</scope>
    <source>
        <strain evidence="1">P6</strain>
    </source>
</reference>
<keyword evidence="2" id="KW-1185">Reference proteome</keyword>
<gene>
    <name evidence="1" type="ORF">PsorP6_015672</name>
</gene>
<accession>A0ACC0WMX3</accession>
<name>A0ACC0WMX3_9STRA</name>
<sequence>MVIFEVVVVAACLCFGSVTTSTTKCVEETASRVDCYRPRANFPEPTEELCLAQGCCWKSLENGGIPCASPAAKTPTAQEFANVPKVLCMACLNSIFASLKVLEYAETCGSAGCCFDDGECFQPMAKGYEILTLDKTTDGWRGTLALQQESHGPFGNYLALLELNVVRLSTNRVRIRITDPAFPRYEVPDMPVRLQEENSDKEEDFKFILRHGRSE</sequence>
<protein>
    <submittedName>
        <fullName evidence="1">Uncharacterized protein</fullName>
    </submittedName>
</protein>
<evidence type="ECO:0000313" key="2">
    <source>
        <dbReference type="Proteomes" id="UP001163321"/>
    </source>
</evidence>
<dbReference type="Proteomes" id="UP001163321">
    <property type="component" value="Chromosome 10"/>
</dbReference>